<dbReference type="PRINTS" id="PR01641">
    <property type="entry name" value="PROMCHFAMILY"/>
</dbReference>
<protein>
    <recommendedName>
        <fullName evidence="8">Melanin-concentrating hormone</fullName>
    </recommendedName>
</protein>
<proteinExistence type="predicted"/>
<dbReference type="GO" id="GO:0031777">
    <property type="term" value="F:type 1 melanin-concentrating hormone receptor binding"/>
    <property type="evidence" value="ECO:0007669"/>
    <property type="project" value="TreeGrafter"/>
</dbReference>
<dbReference type="GO" id="GO:0045202">
    <property type="term" value="C:synapse"/>
    <property type="evidence" value="ECO:0007669"/>
    <property type="project" value="GOC"/>
</dbReference>
<dbReference type="PANTHER" id="PTHR12091:SF0">
    <property type="entry name" value="PRO-MCH"/>
    <property type="match status" value="1"/>
</dbReference>
<evidence type="ECO:0008006" key="8">
    <source>
        <dbReference type="Google" id="ProtNLM"/>
    </source>
</evidence>
<comment type="caution">
    <text evidence="6">The sequence shown here is derived from an EMBL/GenBank/DDBJ whole genome shotgun (WGS) entry which is preliminary data.</text>
</comment>
<dbReference type="AlphaFoldDB" id="A0A9D3SUN7"/>
<evidence type="ECO:0000256" key="2">
    <source>
        <dbReference type="ARBA" id="ARBA00022729"/>
    </source>
</evidence>
<gene>
    <name evidence="6" type="ORF">MATL_G00249430</name>
</gene>
<reference evidence="6" key="1">
    <citation type="submission" date="2021-01" db="EMBL/GenBank/DDBJ databases">
        <authorList>
            <person name="Zahm M."/>
            <person name="Roques C."/>
            <person name="Cabau C."/>
            <person name="Klopp C."/>
            <person name="Donnadieu C."/>
            <person name="Jouanno E."/>
            <person name="Lampietro C."/>
            <person name="Louis A."/>
            <person name="Herpin A."/>
            <person name="Echchiki A."/>
            <person name="Berthelot C."/>
            <person name="Parey E."/>
            <person name="Roest-Crollius H."/>
            <person name="Braasch I."/>
            <person name="Postlethwait J."/>
            <person name="Bobe J."/>
            <person name="Montfort J."/>
            <person name="Bouchez O."/>
            <person name="Begum T."/>
            <person name="Mejri S."/>
            <person name="Adams A."/>
            <person name="Chen W.-J."/>
            <person name="Guiguen Y."/>
        </authorList>
    </citation>
    <scope>NUCLEOTIDE SEQUENCE</scope>
    <source>
        <strain evidence="6">YG-15Mar2019-1</strain>
        <tissue evidence="6">Brain</tissue>
    </source>
</reference>
<dbReference type="GO" id="GO:0030354">
    <property type="term" value="F:melanin-concentrating hormone activity"/>
    <property type="evidence" value="ECO:0007669"/>
    <property type="project" value="InterPro"/>
</dbReference>
<dbReference type="GO" id="GO:0007218">
    <property type="term" value="P:neuropeptide signaling pathway"/>
    <property type="evidence" value="ECO:0007669"/>
    <property type="project" value="UniProtKB-KW"/>
</dbReference>
<accession>A0A9D3SUN7</accession>
<evidence type="ECO:0000256" key="3">
    <source>
        <dbReference type="ARBA" id="ARBA00023320"/>
    </source>
</evidence>
<evidence type="ECO:0000256" key="5">
    <source>
        <dbReference type="SAM" id="SignalP"/>
    </source>
</evidence>
<dbReference type="InterPro" id="IPR005456">
    <property type="entry name" value="Prepro-melanin_conc_hormone"/>
</dbReference>
<feature type="compositionally biased region" description="Basic and acidic residues" evidence="4">
    <location>
        <begin position="123"/>
        <end position="135"/>
    </location>
</feature>
<comment type="function">
    <text evidence="1">Plays a role in skin pigmentation by antagonizing the action of melanotropin alpha. Induces melanin concentration within the melanophores. May participate in the control of the hypothalamo-pituitary adrenal gland axis by inhibiting the release of ACTH.</text>
</comment>
<feature type="region of interest" description="Disordered" evidence="4">
    <location>
        <begin position="116"/>
        <end position="135"/>
    </location>
</feature>
<keyword evidence="2 5" id="KW-0732">Signal</keyword>
<keyword evidence="7" id="KW-1185">Reference proteome</keyword>
<dbReference type="EMBL" id="JAFDVH010000023">
    <property type="protein sequence ID" value="KAG7456215.1"/>
    <property type="molecule type" value="Genomic_DNA"/>
</dbReference>
<feature type="chain" id="PRO_5039720113" description="Melanin-concentrating hormone" evidence="5">
    <location>
        <begin position="26"/>
        <end position="159"/>
    </location>
</feature>
<dbReference type="GO" id="GO:0007268">
    <property type="term" value="P:chemical synaptic transmission"/>
    <property type="evidence" value="ECO:0007669"/>
    <property type="project" value="InterPro"/>
</dbReference>
<evidence type="ECO:0000313" key="7">
    <source>
        <dbReference type="Proteomes" id="UP001046870"/>
    </source>
</evidence>
<dbReference type="Proteomes" id="UP001046870">
    <property type="component" value="Chromosome 23"/>
</dbReference>
<dbReference type="PANTHER" id="PTHR12091">
    <property type="entry name" value="MELANIN-CONCENTRATING HORMONE"/>
    <property type="match status" value="1"/>
</dbReference>
<evidence type="ECO:0000256" key="1">
    <source>
        <dbReference type="ARBA" id="ARBA00002122"/>
    </source>
</evidence>
<keyword evidence="3" id="KW-0527">Neuropeptide</keyword>
<feature type="signal peptide" evidence="5">
    <location>
        <begin position="1"/>
        <end position="25"/>
    </location>
</feature>
<sequence length="159" mass="17465">MARLTLSSYCVVFAVALFSERYAYAVSVALPAGKLDEGVAEPGFSQLLSGEARADDPVSALSSSRYPETENGLDKDAGRTKIFVITDVGLKGHSRGILTPPLLLRGSALLQLRDTDPAASERIQPEERRDTDEFIPGGRKDFDMLRCMLGRVYRPCWQL</sequence>
<organism evidence="6 7">
    <name type="scientific">Megalops atlanticus</name>
    <name type="common">Tarpon</name>
    <name type="synonym">Clupea gigantea</name>
    <dbReference type="NCBI Taxonomy" id="7932"/>
    <lineage>
        <taxon>Eukaryota</taxon>
        <taxon>Metazoa</taxon>
        <taxon>Chordata</taxon>
        <taxon>Craniata</taxon>
        <taxon>Vertebrata</taxon>
        <taxon>Euteleostomi</taxon>
        <taxon>Actinopterygii</taxon>
        <taxon>Neopterygii</taxon>
        <taxon>Teleostei</taxon>
        <taxon>Elopiformes</taxon>
        <taxon>Megalopidae</taxon>
        <taxon>Megalops</taxon>
    </lineage>
</organism>
<dbReference type="Pfam" id="PF05824">
    <property type="entry name" value="Pro-MCH"/>
    <property type="match status" value="1"/>
</dbReference>
<dbReference type="OrthoDB" id="8639774at2759"/>
<name>A0A9D3SUN7_MEGAT</name>
<evidence type="ECO:0000313" key="6">
    <source>
        <dbReference type="EMBL" id="KAG7456215.1"/>
    </source>
</evidence>
<evidence type="ECO:0000256" key="4">
    <source>
        <dbReference type="SAM" id="MobiDB-lite"/>
    </source>
</evidence>